<keyword evidence="3 12" id="KW-0963">Cytoplasm</keyword>
<dbReference type="AlphaFoldDB" id="A0A7C1BIF7"/>
<evidence type="ECO:0000256" key="9">
    <source>
        <dbReference type="ARBA" id="ARBA00023316"/>
    </source>
</evidence>
<dbReference type="Pfam" id="PF00275">
    <property type="entry name" value="EPSP_synthase"/>
    <property type="match status" value="1"/>
</dbReference>
<comment type="subcellular location">
    <subcellularLocation>
        <location evidence="1 12">Cytoplasm</location>
    </subcellularLocation>
</comment>
<evidence type="ECO:0000256" key="3">
    <source>
        <dbReference type="ARBA" id="ARBA00022490"/>
    </source>
</evidence>
<keyword evidence="12" id="KW-0670">Pyruvate</keyword>
<evidence type="ECO:0000256" key="12">
    <source>
        <dbReference type="HAMAP-Rule" id="MF_00111"/>
    </source>
</evidence>
<evidence type="ECO:0000313" key="14">
    <source>
        <dbReference type="EMBL" id="HDM89833.1"/>
    </source>
</evidence>
<evidence type="ECO:0000256" key="2">
    <source>
        <dbReference type="ARBA" id="ARBA00004752"/>
    </source>
</evidence>
<comment type="function">
    <text evidence="12">Cell wall formation. Adds enolpyruvyl to UDP-N-acetylglucosamine.</text>
</comment>
<dbReference type="GO" id="GO:0008360">
    <property type="term" value="P:regulation of cell shape"/>
    <property type="evidence" value="ECO:0007669"/>
    <property type="project" value="UniProtKB-KW"/>
</dbReference>
<dbReference type="InterPro" id="IPR013792">
    <property type="entry name" value="RNA3'P_cycl/enolpyr_Trfase_a/b"/>
</dbReference>
<dbReference type="GO" id="GO:0008760">
    <property type="term" value="F:UDP-N-acetylglucosamine 1-carboxyvinyltransferase activity"/>
    <property type="evidence" value="ECO:0007669"/>
    <property type="project" value="UniProtKB-UniRule"/>
</dbReference>
<dbReference type="EC" id="2.5.1.7" evidence="12"/>
<evidence type="ECO:0000256" key="5">
    <source>
        <dbReference type="ARBA" id="ARBA00022679"/>
    </source>
</evidence>
<evidence type="ECO:0000256" key="4">
    <source>
        <dbReference type="ARBA" id="ARBA00022618"/>
    </source>
</evidence>
<feature type="binding site" evidence="12">
    <location>
        <position position="306"/>
    </location>
    <ligand>
        <name>UDP-N-acetyl-alpha-D-glucosamine</name>
        <dbReference type="ChEBI" id="CHEBI:57705"/>
    </ligand>
</feature>
<evidence type="ECO:0000256" key="1">
    <source>
        <dbReference type="ARBA" id="ARBA00004496"/>
    </source>
</evidence>
<dbReference type="Gene3D" id="3.65.10.10">
    <property type="entry name" value="Enolpyruvate transferase domain"/>
    <property type="match status" value="2"/>
</dbReference>
<name>A0A7C1BIF7_UNCW3</name>
<comment type="caution">
    <text evidence="12">Lacks conserved residue(s) required for the propagation of feature annotation.</text>
</comment>
<feature type="active site" description="Proton donor" evidence="12">
    <location>
        <position position="117"/>
    </location>
</feature>
<dbReference type="UniPathway" id="UPA00219"/>
<dbReference type="GO" id="GO:0071555">
    <property type="term" value="P:cell wall organization"/>
    <property type="evidence" value="ECO:0007669"/>
    <property type="project" value="UniProtKB-KW"/>
</dbReference>
<proteinExistence type="inferred from homology"/>
<dbReference type="GO" id="GO:0019277">
    <property type="term" value="P:UDP-N-acetylgalactosamine biosynthetic process"/>
    <property type="evidence" value="ECO:0007669"/>
    <property type="project" value="InterPro"/>
</dbReference>
<dbReference type="PANTHER" id="PTHR43783:SF1">
    <property type="entry name" value="UDP-N-ACETYLGLUCOSAMINE 1-CARBOXYVINYLTRANSFERASE"/>
    <property type="match status" value="1"/>
</dbReference>
<dbReference type="GO" id="GO:0051301">
    <property type="term" value="P:cell division"/>
    <property type="evidence" value="ECO:0007669"/>
    <property type="project" value="UniProtKB-KW"/>
</dbReference>
<sequence length="419" mass="45297">MDKFLIKGGVRLKGEVKVSGAKNAVLPIMAASLLVEGEVRLLNVPDVMDVFTMAELLRLLGARAERVEKGLWVLDTSDLTSSTAPYEIVRKMRASIYVLGPLLARMGKASVSLPGGCAFGPRPVDFHISGLEAMGASIKLEHGYINARVKKLKGVEIAFDRKSVGATAHLLMTATFAEGETLIANAAKEPEIVALADFLKLCGADIEGEGTDEIIVRGGKALRSPGEYRIIPDRIEAGTYAVAAFMTGGKVRIREACLDHIRTVIDRLRQAGATVEEEDRTITVSNGGKILPLTIHTSPYPGFPTDMQAQFMAMLTVADGTSIIKEGIYPDRFRHAFELQRMGADIKVEGDTAVIKGVKHLTGAPVMASDLRASAALVLAGLIARGETLIDRIYHLDRGYEDFEKKLSSLGADIRRIRD</sequence>
<dbReference type="GO" id="GO:0005737">
    <property type="term" value="C:cytoplasm"/>
    <property type="evidence" value="ECO:0007669"/>
    <property type="project" value="UniProtKB-SubCell"/>
</dbReference>
<protein>
    <recommendedName>
        <fullName evidence="12">UDP-N-acetylglucosamine 1-carboxyvinyltransferase</fullName>
        <ecNumber evidence="12">2.5.1.7</ecNumber>
    </recommendedName>
    <alternativeName>
        <fullName evidence="12">Enoylpyruvate transferase</fullName>
    </alternativeName>
    <alternativeName>
        <fullName evidence="12">UDP-N-acetylglucosamine enolpyruvyl transferase</fullName>
        <shortName evidence="12">EPT</shortName>
    </alternativeName>
</protein>
<dbReference type="Proteomes" id="UP000885931">
    <property type="component" value="Unassembled WGS sequence"/>
</dbReference>
<dbReference type="FunFam" id="3.65.10.10:FF:000001">
    <property type="entry name" value="UDP-N-acetylglucosamine 1-carboxyvinyltransferase"/>
    <property type="match status" value="1"/>
</dbReference>
<evidence type="ECO:0000256" key="6">
    <source>
        <dbReference type="ARBA" id="ARBA00022960"/>
    </source>
</evidence>
<dbReference type="InterPro" id="IPR036968">
    <property type="entry name" value="Enolpyruvate_Tfrase_sf"/>
</dbReference>
<dbReference type="NCBIfam" id="NF006873">
    <property type="entry name" value="PRK09369.1"/>
    <property type="match status" value="1"/>
</dbReference>
<comment type="caution">
    <text evidence="14">The sequence shown here is derived from an EMBL/GenBank/DDBJ whole genome shotgun (WGS) entry which is preliminary data.</text>
</comment>
<feature type="domain" description="Enolpyruvate transferase" evidence="13">
    <location>
        <begin position="7"/>
        <end position="407"/>
    </location>
</feature>
<keyword evidence="9 12" id="KW-0961">Cell wall biogenesis/degradation</keyword>
<dbReference type="EMBL" id="DRBW01000049">
    <property type="protein sequence ID" value="HDM89833.1"/>
    <property type="molecule type" value="Genomic_DNA"/>
</dbReference>
<keyword evidence="7 12" id="KW-0573">Peptidoglycan synthesis</keyword>
<dbReference type="PANTHER" id="PTHR43783">
    <property type="entry name" value="UDP-N-ACETYLGLUCOSAMINE 1-CARBOXYVINYLTRANSFERASE"/>
    <property type="match status" value="1"/>
</dbReference>
<dbReference type="InterPro" id="IPR001986">
    <property type="entry name" value="Enolpyruvate_Tfrase_dom"/>
</dbReference>
<feature type="binding site" evidence="12">
    <location>
        <position position="93"/>
    </location>
    <ligand>
        <name>UDP-N-acetyl-alpha-D-glucosamine</name>
        <dbReference type="ChEBI" id="CHEBI:57705"/>
    </ligand>
</feature>
<feature type="binding site" evidence="12">
    <location>
        <begin position="22"/>
        <end position="23"/>
    </location>
    <ligand>
        <name>phosphoenolpyruvate</name>
        <dbReference type="ChEBI" id="CHEBI:58702"/>
    </ligand>
</feature>
<dbReference type="InterPro" id="IPR050068">
    <property type="entry name" value="MurA_subfamily"/>
</dbReference>
<evidence type="ECO:0000256" key="10">
    <source>
        <dbReference type="ARBA" id="ARBA00038367"/>
    </source>
</evidence>
<dbReference type="NCBIfam" id="TIGR01072">
    <property type="entry name" value="murA"/>
    <property type="match status" value="1"/>
</dbReference>
<comment type="similarity">
    <text evidence="10 12">Belongs to the EPSP synthase family. MurA subfamily.</text>
</comment>
<evidence type="ECO:0000256" key="11">
    <source>
        <dbReference type="ARBA" id="ARBA00047527"/>
    </source>
</evidence>
<keyword evidence="8 12" id="KW-0131">Cell cycle</keyword>
<accession>A0A7C1BIF7</accession>
<evidence type="ECO:0000256" key="8">
    <source>
        <dbReference type="ARBA" id="ARBA00023306"/>
    </source>
</evidence>
<keyword evidence="6 12" id="KW-0133">Cell shape</keyword>
<organism evidence="14">
    <name type="scientific">candidate division WOR-3 bacterium</name>
    <dbReference type="NCBI Taxonomy" id="2052148"/>
    <lineage>
        <taxon>Bacteria</taxon>
        <taxon>Bacteria division WOR-3</taxon>
    </lineage>
</organism>
<keyword evidence="4 12" id="KW-0132">Cell division</keyword>
<feature type="modified residue" description="2-(S-cysteinyl)pyruvic acid O-phosphothioketal" evidence="12">
    <location>
        <position position="117"/>
    </location>
</feature>
<dbReference type="InterPro" id="IPR005750">
    <property type="entry name" value="UDP_GlcNAc_COvinyl_MurA"/>
</dbReference>
<dbReference type="CDD" id="cd01555">
    <property type="entry name" value="UdpNAET"/>
    <property type="match status" value="1"/>
</dbReference>
<evidence type="ECO:0000256" key="7">
    <source>
        <dbReference type="ARBA" id="ARBA00022984"/>
    </source>
</evidence>
<comment type="pathway">
    <text evidence="2 12">Cell wall biogenesis; peptidoglycan biosynthesis.</text>
</comment>
<dbReference type="GO" id="GO:0009252">
    <property type="term" value="P:peptidoglycan biosynthetic process"/>
    <property type="evidence" value="ECO:0007669"/>
    <property type="project" value="UniProtKB-UniRule"/>
</dbReference>
<gene>
    <name evidence="12 14" type="primary">murA</name>
    <name evidence="14" type="ORF">ENG67_01320</name>
</gene>
<dbReference type="SUPFAM" id="SSF55205">
    <property type="entry name" value="EPT/RTPC-like"/>
    <property type="match status" value="1"/>
</dbReference>
<reference evidence="14" key="1">
    <citation type="journal article" date="2020" name="mSystems">
        <title>Genome- and Community-Level Interaction Insights into Carbon Utilization and Element Cycling Functions of Hydrothermarchaeota in Hydrothermal Sediment.</title>
        <authorList>
            <person name="Zhou Z."/>
            <person name="Liu Y."/>
            <person name="Xu W."/>
            <person name="Pan J."/>
            <person name="Luo Z.H."/>
            <person name="Li M."/>
        </authorList>
    </citation>
    <scope>NUCLEOTIDE SEQUENCE [LARGE SCALE GENOMIC DNA]</scope>
    <source>
        <strain evidence="14">HyVt-237</strain>
    </source>
</reference>
<keyword evidence="5 12" id="KW-0808">Transferase</keyword>
<feature type="binding site" evidence="12">
    <location>
        <position position="328"/>
    </location>
    <ligand>
        <name>UDP-N-acetyl-alpha-D-glucosamine</name>
        <dbReference type="ChEBI" id="CHEBI:57705"/>
    </ligand>
</feature>
<comment type="catalytic activity">
    <reaction evidence="11 12">
        <text>phosphoenolpyruvate + UDP-N-acetyl-alpha-D-glucosamine = UDP-N-acetyl-3-O-(1-carboxyvinyl)-alpha-D-glucosamine + phosphate</text>
        <dbReference type="Rhea" id="RHEA:18681"/>
        <dbReference type="ChEBI" id="CHEBI:43474"/>
        <dbReference type="ChEBI" id="CHEBI:57705"/>
        <dbReference type="ChEBI" id="CHEBI:58702"/>
        <dbReference type="ChEBI" id="CHEBI:68483"/>
        <dbReference type="EC" id="2.5.1.7"/>
    </reaction>
</comment>
<evidence type="ECO:0000259" key="13">
    <source>
        <dbReference type="Pfam" id="PF00275"/>
    </source>
</evidence>
<dbReference type="HAMAP" id="MF_00111">
    <property type="entry name" value="MurA"/>
    <property type="match status" value="1"/>
</dbReference>